<gene>
    <name evidence="10" type="ORF">TTHERM_00476630</name>
</gene>
<evidence type="ECO:0000259" key="9">
    <source>
        <dbReference type="PROSITE" id="PS50144"/>
    </source>
</evidence>
<dbReference type="GO" id="GO:0016235">
    <property type="term" value="C:aggresome"/>
    <property type="evidence" value="ECO:0007669"/>
    <property type="project" value="TreeGrafter"/>
</dbReference>
<dbReference type="Pfam" id="PF00643">
    <property type="entry name" value="zf-B_box"/>
    <property type="match status" value="1"/>
</dbReference>
<feature type="compositionally biased region" description="Polar residues" evidence="6">
    <location>
        <begin position="1485"/>
        <end position="1502"/>
    </location>
</feature>
<feature type="compositionally biased region" description="Acidic residues" evidence="6">
    <location>
        <begin position="671"/>
        <end position="708"/>
    </location>
</feature>
<dbReference type="GO" id="GO:0061630">
    <property type="term" value="F:ubiquitin protein ligase activity"/>
    <property type="evidence" value="ECO:0007669"/>
    <property type="project" value="TreeGrafter"/>
</dbReference>
<dbReference type="Gene3D" id="3.30.40.10">
    <property type="entry name" value="Zinc/RING finger domain, C3HC4 (zinc finger)"/>
    <property type="match status" value="1"/>
</dbReference>
<dbReference type="CDD" id="cd19756">
    <property type="entry name" value="Bbox2"/>
    <property type="match status" value="1"/>
</dbReference>
<dbReference type="OrthoDB" id="293662at2759"/>
<dbReference type="eggNOG" id="KOG2177">
    <property type="taxonomic scope" value="Eukaryota"/>
</dbReference>
<feature type="region of interest" description="Disordered" evidence="6">
    <location>
        <begin position="1416"/>
        <end position="1452"/>
    </location>
</feature>
<feature type="region of interest" description="Disordered" evidence="6">
    <location>
        <begin position="1322"/>
        <end position="1353"/>
    </location>
</feature>
<feature type="compositionally biased region" description="Polar residues" evidence="6">
    <location>
        <begin position="1336"/>
        <end position="1353"/>
    </location>
</feature>
<feature type="region of interest" description="Disordered" evidence="6">
    <location>
        <begin position="663"/>
        <end position="792"/>
    </location>
</feature>
<keyword evidence="11" id="KW-1185">Reference proteome</keyword>
<dbReference type="GO" id="GO:0070842">
    <property type="term" value="P:aggresome assembly"/>
    <property type="evidence" value="ECO:0007669"/>
    <property type="project" value="TreeGrafter"/>
</dbReference>
<dbReference type="GO" id="GO:0005778">
    <property type="term" value="C:peroxisomal membrane"/>
    <property type="evidence" value="ECO:0007669"/>
    <property type="project" value="TreeGrafter"/>
</dbReference>
<feature type="compositionally biased region" description="Low complexity" evidence="6">
    <location>
        <begin position="42"/>
        <end position="75"/>
    </location>
</feature>
<dbReference type="Pfam" id="PF22486">
    <property type="entry name" value="MATH_2"/>
    <property type="match status" value="1"/>
</dbReference>
<comment type="subcellular location">
    <subcellularLocation>
        <location evidence="1">Cytoplasm</location>
    </subcellularLocation>
</comment>
<accession>I7M1L5</accession>
<dbReference type="SUPFAM" id="SSF57850">
    <property type="entry name" value="RING/U-box"/>
    <property type="match status" value="1"/>
</dbReference>
<protein>
    <submittedName>
        <fullName evidence="10">B-box zinc finger protein</fullName>
    </submittedName>
</protein>
<keyword evidence="2" id="KW-0963">Cytoplasm</keyword>
<feature type="compositionally biased region" description="Polar residues" evidence="6">
    <location>
        <begin position="1421"/>
        <end position="1439"/>
    </location>
</feature>
<dbReference type="GO" id="GO:0005164">
    <property type="term" value="F:tumor necrosis factor receptor binding"/>
    <property type="evidence" value="ECO:0007669"/>
    <property type="project" value="TreeGrafter"/>
</dbReference>
<evidence type="ECO:0000256" key="6">
    <source>
        <dbReference type="SAM" id="MobiDB-lite"/>
    </source>
</evidence>
<evidence type="ECO:0000256" key="4">
    <source>
        <dbReference type="PROSITE-ProRule" id="PRU00024"/>
    </source>
</evidence>
<dbReference type="PROSITE" id="PS50119">
    <property type="entry name" value="ZF_BBOX"/>
    <property type="match status" value="1"/>
</dbReference>
<keyword evidence="4" id="KW-0862">Zinc</keyword>
<dbReference type="KEGG" id="tet:TTHERM_00476630"/>
<feature type="coiled-coil region" evidence="5">
    <location>
        <begin position="552"/>
        <end position="579"/>
    </location>
</feature>
<name>I7M1L5_TETTS</name>
<evidence type="ECO:0000256" key="3">
    <source>
        <dbReference type="ARBA" id="ARBA00022723"/>
    </source>
</evidence>
<feature type="domain" description="B box-type" evidence="8">
    <location>
        <begin position="230"/>
        <end position="272"/>
    </location>
</feature>
<dbReference type="Gene3D" id="2.60.210.10">
    <property type="entry name" value="Apoptosis, Tumor Necrosis Factor Receptor Associated Protein 2, Chain A"/>
    <property type="match status" value="1"/>
</dbReference>
<evidence type="ECO:0000256" key="2">
    <source>
        <dbReference type="ARBA" id="ARBA00022490"/>
    </source>
</evidence>
<feature type="region of interest" description="Disordered" evidence="6">
    <location>
        <begin position="1485"/>
        <end position="1531"/>
    </location>
</feature>
<dbReference type="InterPro" id="IPR002083">
    <property type="entry name" value="MATH/TRAF_dom"/>
</dbReference>
<dbReference type="CDD" id="cd16619">
    <property type="entry name" value="mRING-HC-C4C4_TRIM37_C-VIII"/>
    <property type="match status" value="1"/>
</dbReference>
<feature type="coiled-coil region" evidence="5">
    <location>
        <begin position="280"/>
        <end position="317"/>
    </location>
</feature>
<sequence length="1599" mass="184730">MIRSNGTYNNGLNNRNFAQMLEEINFNLQSFPLTSVNNTNNSTNIASNLNTNTSSSNQNNGHVNSNLSSNPQPSSIVGHSNSNLIQAQFLHSESSSQQNQAGPSYHIRYQQPSSISSRYDNNSYQRYSNNAQVSNESSSTNNTRKKQNSSPKIQDILTCLICFGKLKNAHMCPDCQKMCCESCIKQWLSSKSHCPHCRSHLRPSNLMKCRFVNEITTALEKIEQIEQKKEKQGICEEHDNPLLYYCQICKHPVCSDCGMIGSQHKNHRFDKLNSVYETHVKQVRQELSAVKKKLQELNKQQQEVDVVIEKITKMRDDKAASLTQQMDYVNIKLNDLLKSKLEKLSLQRGPISEEIDLLENMSEEINEYIETLPKSILISKSGEIVKTLEEINSRRVIKNFIGDNEKKLEFQYDMIPPYDSADYFLQNYSVKRKSADVSYSETLYAHGNEWRLKVYLNGKDKAKDSFLSVFVEMTKGSVKPSNFEYRVEMINQVNPDLRVTREFISPFETGATWGYEKFFKLSQLESEGYLLPESDMLIFKYYVRSPSYSQFCQSKQNRIEELEAKNLLLQEEIKQLKENQSHNQRQISNDDISQLQVSEQLKFEGINESKADNFELETFINEVENGSISNIRSQLENYLKQKALEEFAKSDTEGEQYEANQNNYNHHEDAREGDDENQEDEDDDEEEEEDENDDHEQNDDEQEEEDDHDGSSDGEQEKFESQNYIENLKDHQDEDSLYDNEVDEYQYKRSNNNGNNQNKEFMEKIIQGEHKASLDDYDNDDELENNQSEPMEYDSFIDELAAKKLKRKQELEFIEQQNLKEELELNSIAKDIQDILKQENTKSQYNFKTEGQSDKNKRNEDQDEIDLYCKMEEEIQFNEYSNNLQQLGSKQNNQLNDNQLQKSFQFRDQEISAILQGSKLTDRAVSQNEDKQNLVQSEQNMQPSIQQQTKDNDYRLRWNGIMQNVSQALKSGDSANVNQSQQLTVNPYSLKTNLLQQNRKEMIQQDEDNKNDLHLLEESKICNENDDKLAKSTQESDFPDIYMMLDDIGDKVHFIPVSQHESMNESSIMIKKNLLPEFEQEALRIEEKKLEVQQHQLQQQQQKMRNLISGNSAASTPTQIQNITPNLKSEKINENQSIASTKSKYYNCEEQAFQSVKNNSYQPTFSQYQQQQEQAKQGLSSNLFKDKNIHHFDSFIQRYESQFKSETTHNTQRSDVTKNEGINNLKSDRLYTYQVNTNKGEGKEPISFETQQFKYNFKKNDGEQSQAQSHNLNENRGLNNSISVQSLQASQNSQNNLQAASKKEDVSNLLGQFTNPTLSKLVASHSQQKEQEESNKPSLNKNSTTPINSLLQNNFTSSTANYVNKKNQSKIDKSEAANDDQDLEINDLLEKENKDDSLLAMERQIQKLEMMNKLEEETKGKSTLTQQRVLQSKDQTQLKQQSSNSNSQQNYSEARKQLISSINFSEDFLKKINKVKQYGNLTCTAQGENSTKNKQLQNKQDGSSLQSSSSLAGENTNNQQIEKSQQKNSGLTQEQAINTYLQPNQQCQQENKQQNSQNLNVSLPITKNQSPESESSDIKLQEEEIKKLESLVVEQSQEK</sequence>
<feature type="compositionally biased region" description="Basic and acidic residues" evidence="6">
    <location>
        <begin position="709"/>
        <end position="720"/>
    </location>
</feature>
<evidence type="ECO:0000256" key="1">
    <source>
        <dbReference type="ARBA" id="ARBA00004496"/>
    </source>
</evidence>
<reference evidence="11" key="1">
    <citation type="journal article" date="2006" name="PLoS Biol.">
        <title>Macronuclear genome sequence of the ciliate Tetrahymena thermophila, a model eukaryote.</title>
        <authorList>
            <person name="Eisen J.A."/>
            <person name="Coyne R.S."/>
            <person name="Wu M."/>
            <person name="Wu D."/>
            <person name="Thiagarajan M."/>
            <person name="Wortman J.R."/>
            <person name="Badger J.H."/>
            <person name="Ren Q."/>
            <person name="Amedeo P."/>
            <person name="Jones K.M."/>
            <person name="Tallon L.J."/>
            <person name="Delcher A.L."/>
            <person name="Salzberg S.L."/>
            <person name="Silva J.C."/>
            <person name="Haas B.J."/>
            <person name="Majoros W.H."/>
            <person name="Farzad M."/>
            <person name="Carlton J.M."/>
            <person name="Smith R.K. Jr."/>
            <person name="Garg J."/>
            <person name="Pearlman R.E."/>
            <person name="Karrer K.M."/>
            <person name="Sun L."/>
            <person name="Manning G."/>
            <person name="Elde N.C."/>
            <person name="Turkewitz A.P."/>
            <person name="Asai D.J."/>
            <person name="Wilkes D.E."/>
            <person name="Wang Y."/>
            <person name="Cai H."/>
            <person name="Collins K."/>
            <person name="Stewart B.A."/>
            <person name="Lee S.R."/>
            <person name="Wilamowska K."/>
            <person name="Weinberg Z."/>
            <person name="Ruzzo W.L."/>
            <person name="Wloga D."/>
            <person name="Gaertig J."/>
            <person name="Frankel J."/>
            <person name="Tsao C.-C."/>
            <person name="Gorovsky M.A."/>
            <person name="Keeling P.J."/>
            <person name="Waller R.F."/>
            <person name="Patron N.J."/>
            <person name="Cherry J.M."/>
            <person name="Stover N.A."/>
            <person name="Krieger C.J."/>
            <person name="del Toro C."/>
            <person name="Ryder H.F."/>
            <person name="Williamson S.C."/>
            <person name="Barbeau R.A."/>
            <person name="Hamilton E.P."/>
            <person name="Orias E."/>
        </authorList>
    </citation>
    <scope>NUCLEOTIDE SEQUENCE [LARGE SCALE GENOMIC DNA]</scope>
    <source>
        <strain evidence="11">SB210</strain>
    </source>
</reference>
<dbReference type="GO" id="GO:0006513">
    <property type="term" value="P:protein monoubiquitination"/>
    <property type="evidence" value="ECO:0007669"/>
    <property type="project" value="TreeGrafter"/>
</dbReference>
<feature type="compositionally biased region" description="Acidic residues" evidence="6">
    <location>
        <begin position="735"/>
        <end position="744"/>
    </location>
</feature>
<feature type="compositionally biased region" description="Polar residues" evidence="6">
    <location>
        <begin position="933"/>
        <end position="947"/>
    </location>
</feature>
<dbReference type="PANTHER" id="PTHR36754">
    <property type="entry name" value="E3 UBIQUITIN-PROTEIN LIGASE TRIM37"/>
    <property type="match status" value="1"/>
</dbReference>
<evidence type="ECO:0000259" key="8">
    <source>
        <dbReference type="PROSITE" id="PS50119"/>
    </source>
</evidence>
<dbReference type="InterPro" id="IPR001841">
    <property type="entry name" value="Znf_RING"/>
</dbReference>
<keyword evidence="3" id="KW-0479">Metal-binding</keyword>
<dbReference type="InterPro" id="IPR037299">
    <property type="entry name" value="TRIM37_MATH"/>
</dbReference>
<feature type="region of interest" description="Disordered" evidence="6">
    <location>
        <begin position="1545"/>
        <end position="1579"/>
    </location>
</feature>
<feature type="region of interest" description="Disordered" evidence="6">
    <location>
        <begin position="921"/>
        <end position="947"/>
    </location>
</feature>
<dbReference type="InterPro" id="IPR053003">
    <property type="entry name" value="TRIM_RBCC_E3_ubiq-ligases"/>
</dbReference>
<feature type="domain" description="MATH" evidence="9">
    <location>
        <begin position="418"/>
        <end position="543"/>
    </location>
</feature>
<dbReference type="SUPFAM" id="SSF57845">
    <property type="entry name" value="B-box zinc-binding domain"/>
    <property type="match status" value="1"/>
</dbReference>
<feature type="domain" description="RING-type" evidence="7">
    <location>
        <begin position="159"/>
        <end position="198"/>
    </location>
</feature>
<dbReference type="InParanoid" id="I7M1L5"/>
<feature type="region of interest" description="Disordered" evidence="6">
    <location>
        <begin position="42"/>
        <end position="79"/>
    </location>
</feature>
<dbReference type="GO" id="GO:0008270">
    <property type="term" value="F:zinc ion binding"/>
    <property type="evidence" value="ECO:0007669"/>
    <property type="project" value="UniProtKB-KW"/>
</dbReference>
<dbReference type="InterPro" id="IPR000315">
    <property type="entry name" value="Znf_B-box"/>
</dbReference>
<dbReference type="Proteomes" id="UP000009168">
    <property type="component" value="Unassembled WGS sequence"/>
</dbReference>
<dbReference type="InterPro" id="IPR008974">
    <property type="entry name" value="TRAF-like"/>
</dbReference>
<feature type="coiled-coil region" evidence="5">
    <location>
        <begin position="797"/>
        <end position="826"/>
    </location>
</feature>
<evidence type="ECO:0000256" key="5">
    <source>
        <dbReference type="SAM" id="Coils"/>
    </source>
</evidence>
<dbReference type="Gene3D" id="3.30.160.60">
    <property type="entry name" value="Classic Zinc Finger"/>
    <property type="match status" value="1"/>
</dbReference>
<dbReference type="RefSeq" id="XP_001017371.1">
    <property type="nucleotide sequence ID" value="XM_001017371.3"/>
</dbReference>
<evidence type="ECO:0000313" key="10">
    <source>
        <dbReference type="EMBL" id="EAR97126.1"/>
    </source>
</evidence>
<dbReference type="GeneID" id="7832492"/>
<evidence type="ECO:0000259" key="7">
    <source>
        <dbReference type="PROSITE" id="PS50089"/>
    </source>
</evidence>
<evidence type="ECO:0000313" key="11">
    <source>
        <dbReference type="Proteomes" id="UP000009168"/>
    </source>
</evidence>
<dbReference type="PROSITE" id="PS50089">
    <property type="entry name" value="ZF_RING_2"/>
    <property type="match status" value="1"/>
</dbReference>
<dbReference type="GO" id="GO:0051865">
    <property type="term" value="P:protein autoubiquitination"/>
    <property type="evidence" value="ECO:0007669"/>
    <property type="project" value="TreeGrafter"/>
</dbReference>
<feature type="compositionally biased region" description="Polar residues" evidence="6">
    <location>
        <begin position="1512"/>
        <end position="1531"/>
    </location>
</feature>
<keyword evidence="5" id="KW-0175">Coiled coil</keyword>
<feature type="compositionally biased region" description="Acidic residues" evidence="6">
    <location>
        <begin position="775"/>
        <end position="784"/>
    </location>
</feature>
<dbReference type="CDD" id="cd03773">
    <property type="entry name" value="MATH_TRIM37"/>
    <property type="match status" value="1"/>
</dbReference>
<dbReference type="GO" id="GO:0031625">
    <property type="term" value="F:ubiquitin protein ligase binding"/>
    <property type="evidence" value="ECO:0007669"/>
    <property type="project" value="TreeGrafter"/>
</dbReference>
<organism evidence="10 11">
    <name type="scientific">Tetrahymena thermophila (strain SB210)</name>
    <dbReference type="NCBI Taxonomy" id="312017"/>
    <lineage>
        <taxon>Eukaryota</taxon>
        <taxon>Sar</taxon>
        <taxon>Alveolata</taxon>
        <taxon>Ciliophora</taxon>
        <taxon>Intramacronucleata</taxon>
        <taxon>Oligohymenophorea</taxon>
        <taxon>Hymenostomatida</taxon>
        <taxon>Tetrahymenina</taxon>
        <taxon>Tetrahymenidae</taxon>
        <taxon>Tetrahymena</taxon>
    </lineage>
</organism>
<keyword evidence="4" id="KW-0863">Zinc-finger</keyword>
<feature type="compositionally biased region" description="Low complexity" evidence="6">
    <location>
        <begin position="1440"/>
        <end position="1450"/>
    </location>
</feature>
<proteinExistence type="predicted"/>
<dbReference type="InterPro" id="IPR013083">
    <property type="entry name" value="Znf_RING/FYVE/PHD"/>
</dbReference>
<feature type="compositionally biased region" description="Polar residues" evidence="6">
    <location>
        <begin position="1561"/>
        <end position="1573"/>
    </location>
</feature>
<dbReference type="HOGENOM" id="CLU_244390_0_0_1"/>
<dbReference type="PANTHER" id="PTHR36754:SF2">
    <property type="entry name" value="E3 UBIQUITIN-PROTEIN LIGASE TRIM37"/>
    <property type="match status" value="1"/>
</dbReference>
<feature type="compositionally biased region" description="Basic and acidic residues" evidence="6">
    <location>
        <begin position="760"/>
        <end position="774"/>
    </location>
</feature>
<dbReference type="PROSITE" id="PS50144">
    <property type="entry name" value="MATH"/>
    <property type="match status" value="1"/>
</dbReference>
<dbReference type="EMBL" id="GG662667">
    <property type="protein sequence ID" value="EAR97126.1"/>
    <property type="molecule type" value="Genomic_DNA"/>
</dbReference>
<feature type="compositionally biased region" description="Low complexity" evidence="6">
    <location>
        <begin position="1545"/>
        <end position="1560"/>
    </location>
</feature>
<dbReference type="STRING" id="312017.I7M1L5"/>
<dbReference type="SUPFAM" id="SSF49599">
    <property type="entry name" value="TRAF domain-like"/>
    <property type="match status" value="1"/>
</dbReference>